<comment type="similarity">
    <text evidence="1 6 7">Belongs to the EF-Ts family.</text>
</comment>
<evidence type="ECO:0000259" key="9">
    <source>
        <dbReference type="Pfam" id="PF00889"/>
    </source>
</evidence>
<dbReference type="Gene3D" id="3.30.479.20">
    <property type="entry name" value="Elongation factor Ts, dimerisation domain"/>
    <property type="match status" value="2"/>
</dbReference>
<reference evidence="10 11" key="1">
    <citation type="submission" date="2014-10" db="EMBL/GenBank/DDBJ databases">
        <title>Complete genome sequence of Parvimonas micra KCOM 1535 (= ChDC B708).</title>
        <authorList>
            <person name="Kook J.-K."/>
            <person name="Park S.-N."/>
            <person name="Lim Y.K."/>
            <person name="Roh H."/>
        </authorList>
    </citation>
    <scope>NUCLEOTIDE SEQUENCE [LARGE SCALE GENOMIC DNA]</scope>
    <source>
        <strain evidence="11">KCOM 1535 / ChDC B708</strain>
    </source>
</reference>
<dbReference type="InterPro" id="IPR009060">
    <property type="entry name" value="UBA-like_sf"/>
</dbReference>
<dbReference type="OrthoDB" id="9808348at2"/>
<feature type="region of interest" description="Involved in Mg(2+) ion dislocation from EF-Tu" evidence="6">
    <location>
        <begin position="81"/>
        <end position="84"/>
    </location>
</feature>
<evidence type="ECO:0000256" key="7">
    <source>
        <dbReference type="RuleBase" id="RU000642"/>
    </source>
</evidence>
<keyword evidence="4 6" id="KW-0648">Protein biosynthesis</keyword>
<evidence type="ECO:0000256" key="1">
    <source>
        <dbReference type="ARBA" id="ARBA00005532"/>
    </source>
</evidence>
<keyword evidence="6" id="KW-0963">Cytoplasm</keyword>
<dbReference type="PROSITE" id="PS01127">
    <property type="entry name" value="EF_TS_2"/>
    <property type="match status" value="1"/>
</dbReference>
<evidence type="ECO:0000256" key="4">
    <source>
        <dbReference type="ARBA" id="ARBA00022917"/>
    </source>
</evidence>
<keyword evidence="3 6" id="KW-0251">Elongation factor</keyword>
<dbReference type="PANTHER" id="PTHR11741">
    <property type="entry name" value="ELONGATION FACTOR TS"/>
    <property type="match status" value="1"/>
</dbReference>
<dbReference type="AlphaFoldDB" id="A0A0B4S2H9"/>
<comment type="subcellular location">
    <subcellularLocation>
        <location evidence="6 8">Cytoplasm</location>
    </subcellularLocation>
</comment>
<dbReference type="GO" id="GO:0003746">
    <property type="term" value="F:translation elongation factor activity"/>
    <property type="evidence" value="ECO:0007669"/>
    <property type="project" value="UniProtKB-UniRule"/>
</dbReference>
<dbReference type="InterPro" id="IPR014039">
    <property type="entry name" value="Transl_elong_EFTs/EF1B_dimer"/>
</dbReference>
<dbReference type="KEGG" id="pmic:NW74_04520"/>
<dbReference type="FunFam" id="1.10.8.10:FF:000001">
    <property type="entry name" value="Elongation factor Ts"/>
    <property type="match status" value="1"/>
</dbReference>
<comment type="function">
    <text evidence="5 6 7">Associates with the EF-Tu.GDP complex and induces the exchange of GDP to GTP. It remains bound to the aminoacyl-tRNA.EF-Tu.GTP complex up to the GTP hydrolysis stage on the ribosome.</text>
</comment>
<dbReference type="Proteomes" id="UP000031386">
    <property type="component" value="Chromosome"/>
</dbReference>
<evidence type="ECO:0000313" key="10">
    <source>
        <dbReference type="EMBL" id="AIZ36649.1"/>
    </source>
</evidence>
<dbReference type="SUPFAM" id="SSF46934">
    <property type="entry name" value="UBA-like"/>
    <property type="match status" value="1"/>
</dbReference>
<sequence length="356" mass="40283">MEITAKLVKDLREITSAGMMECKKALQEVNGDMEKAIEFLREKGLAKAAKKANKVAAEGLITLVIDENNTKAALTEVNSQTDFVAKNENFVALTKKVTEHIFNNEIKNLEELNKSTIDGTNFEEFLKLQISSIGENIVVRRLAFAKACCENSIVCGYVHFNKKVGVILKANCDSEATKKGAKDLLQNVCMHISAMKPQYLSYKDLDVDFVEKEYLALKGSIEKENEELVRLGKQLKRIPKYASMSQITEKVLEDEKELLKEELKKQGKPEKIWDKILPGQIERFIKDNTLIDQQYALFSQQYVLDDNKTVLEAVNDKAKELGGNIEIVEYTRFEVGEGLEKKEENFAEEVAKQMGL</sequence>
<dbReference type="SUPFAM" id="SSF54713">
    <property type="entry name" value="Elongation factor Ts (EF-Ts), dimerisation domain"/>
    <property type="match status" value="3"/>
</dbReference>
<dbReference type="Pfam" id="PF00889">
    <property type="entry name" value="EF_TS"/>
    <property type="match status" value="2"/>
</dbReference>
<organism evidence="10 11">
    <name type="scientific">Parvimonas micra</name>
    <dbReference type="NCBI Taxonomy" id="33033"/>
    <lineage>
        <taxon>Bacteria</taxon>
        <taxon>Bacillati</taxon>
        <taxon>Bacillota</taxon>
        <taxon>Tissierellia</taxon>
        <taxon>Tissierellales</taxon>
        <taxon>Peptoniphilaceae</taxon>
        <taxon>Parvimonas</taxon>
    </lineage>
</organism>
<feature type="domain" description="Translation elongation factor EFTs/EF1B dimerisation" evidence="9">
    <location>
        <begin position="72"/>
        <end position="224"/>
    </location>
</feature>
<dbReference type="InterPro" id="IPR018101">
    <property type="entry name" value="Transl_elong_Ts_CS"/>
</dbReference>
<dbReference type="InterPro" id="IPR036402">
    <property type="entry name" value="EF-Ts_dimer_sf"/>
</dbReference>
<dbReference type="Gene3D" id="1.10.286.20">
    <property type="match status" value="1"/>
</dbReference>
<evidence type="ECO:0000256" key="2">
    <source>
        <dbReference type="ARBA" id="ARBA00016956"/>
    </source>
</evidence>
<dbReference type="HAMAP" id="MF_00050">
    <property type="entry name" value="EF_Ts"/>
    <property type="match status" value="1"/>
</dbReference>
<dbReference type="NCBIfam" id="TIGR00116">
    <property type="entry name" value="tsf"/>
    <property type="match status" value="1"/>
</dbReference>
<dbReference type="Gene3D" id="1.10.8.10">
    <property type="entry name" value="DNA helicase RuvA subunit, C-terminal domain"/>
    <property type="match status" value="1"/>
</dbReference>
<dbReference type="GO" id="GO:0005737">
    <property type="term" value="C:cytoplasm"/>
    <property type="evidence" value="ECO:0007669"/>
    <property type="project" value="UniProtKB-SubCell"/>
</dbReference>
<evidence type="ECO:0000256" key="3">
    <source>
        <dbReference type="ARBA" id="ARBA00022768"/>
    </source>
</evidence>
<name>A0A0B4S2H9_9FIRM</name>
<dbReference type="InterPro" id="IPR001816">
    <property type="entry name" value="Transl_elong_EFTs/EF1B"/>
</dbReference>
<evidence type="ECO:0000256" key="6">
    <source>
        <dbReference type="HAMAP-Rule" id="MF_00050"/>
    </source>
</evidence>
<dbReference type="RefSeq" id="WP_041954075.1">
    <property type="nucleotide sequence ID" value="NZ_CAJPUJ010000021.1"/>
</dbReference>
<gene>
    <name evidence="6" type="primary">tsf</name>
    <name evidence="10" type="ORF">NW74_04520</name>
</gene>
<proteinExistence type="inferred from homology"/>
<feature type="domain" description="Translation elongation factor EFTs/EF1B dimerisation" evidence="9">
    <location>
        <begin position="239"/>
        <end position="337"/>
    </location>
</feature>
<dbReference type="PANTHER" id="PTHR11741:SF0">
    <property type="entry name" value="ELONGATION FACTOR TS, MITOCHONDRIAL"/>
    <property type="match status" value="1"/>
</dbReference>
<evidence type="ECO:0000313" key="11">
    <source>
        <dbReference type="Proteomes" id="UP000031386"/>
    </source>
</evidence>
<dbReference type="STRING" id="33033.NW74_04520"/>
<evidence type="ECO:0000256" key="8">
    <source>
        <dbReference type="RuleBase" id="RU000643"/>
    </source>
</evidence>
<dbReference type="CDD" id="cd14275">
    <property type="entry name" value="UBA_EF-Ts"/>
    <property type="match status" value="1"/>
</dbReference>
<keyword evidence="11" id="KW-1185">Reference proteome</keyword>
<accession>A0A0B4S2H9</accession>
<protein>
    <recommendedName>
        <fullName evidence="2 6">Elongation factor Ts</fullName>
        <shortName evidence="6">EF-Ts</shortName>
    </recommendedName>
</protein>
<dbReference type="PROSITE" id="PS01126">
    <property type="entry name" value="EF_TS_1"/>
    <property type="match status" value="1"/>
</dbReference>
<evidence type="ECO:0000256" key="5">
    <source>
        <dbReference type="ARBA" id="ARBA00025453"/>
    </source>
</evidence>
<dbReference type="EMBL" id="CP009761">
    <property type="protein sequence ID" value="AIZ36649.1"/>
    <property type="molecule type" value="Genomic_DNA"/>
</dbReference>